<dbReference type="GO" id="GO:0008745">
    <property type="term" value="F:N-acetylmuramoyl-L-alanine amidase activity"/>
    <property type="evidence" value="ECO:0007669"/>
    <property type="project" value="InterPro"/>
</dbReference>
<dbReference type="PANTHER" id="PTHR30404:SF0">
    <property type="entry name" value="N-ACETYLMURAMOYL-L-ALANINE AMIDASE AMIC"/>
    <property type="match status" value="1"/>
</dbReference>
<dbReference type="GO" id="GO:0030288">
    <property type="term" value="C:outer membrane-bounded periplasmic space"/>
    <property type="evidence" value="ECO:0007669"/>
    <property type="project" value="TreeGrafter"/>
</dbReference>
<accession>A0A6N7W2M5</accession>
<gene>
    <name evidence="3" type="ORF">FX155_07655</name>
</gene>
<dbReference type="EMBL" id="VULN01000010">
    <property type="protein sequence ID" value="MSS82466.1"/>
    <property type="molecule type" value="Genomic_DNA"/>
</dbReference>
<comment type="caution">
    <text evidence="3">The sequence shown here is derived from an EMBL/GenBank/DDBJ whole genome shotgun (WGS) entry which is preliminary data.</text>
</comment>
<name>A0A6N7W2M5_ACIFE</name>
<dbReference type="GO" id="GO:0009253">
    <property type="term" value="P:peptidoglycan catabolic process"/>
    <property type="evidence" value="ECO:0007669"/>
    <property type="project" value="InterPro"/>
</dbReference>
<dbReference type="PANTHER" id="PTHR30404">
    <property type="entry name" value="N-ACETYLMURAMOYL-L-ALANINE AMIDASE"/>
    <property type="match status" value="1"/>
</dbReference>
<evidence type="ECO:0000313" key="3">
    <source>
        <dbReference type="EMBL" id="MSS82466.1"/>
    </source>
</evidence>
<dbReference type="Pfam" id="PF01520">
    <property type="entry name" value="Amidase_3"/>
    <property type="match status" value="1"/>
</dbReference>
<protein>
    <submittedName>
        <fullName evidence="3">N-acetylmuramoyl-L-alanine amidase</fullName>
    </submittedName>
</protein>
<dbReference type="InterPro" id="IPR002508">
    <property type="entry name" value="MurNAc-LAA_cat"/>
</dbReference>
<proteinExistence type="predicted"/>
<keyword evidence="1" id="KW-0378">Hydrolase</keyword>
<dbReference type="OrthoDB" id="9180606at2"/>
<dbReference type="AlphaFoldDB" id="A0A6N7W2M5"/>
<dbReference type="RefSeq" id="WP_154488308.1">
    <property type="nucleotide sequence ID" value="NZ_VULN01000010.1"/>
</dbReference>
<dbReference type="SUPFAM" id="SSF53187">
    <property type="entry name" value="Zn-dependent exopeptidases"/>
    <property type="match status" value="1"/>
</dbReference>
<dbReference type="Proteomes" id="UP000441455">
    <property type="component" value="Unassembled WGS sequence"/>
</dbReference>
<evidence type="ECO:0000313" key="4">
    <source>
        <dbReference type="Proteomes" id="UP000441455"/>
    </source>
</evidence>
<evidence type="ECO:0000259" key="2">
    <source>
        <dbReference type="SMART" id="SM00646"/>
    </source>
</evidence>
<dbReference type="InterPro" id="IPR050695">
    <property type="entry name" value="N-acetylmuramoyl_amidase_3"/>
</dbReference>
<feature type="domain" description="MurNAc-LAA" evidence="2">
    <location>
        <begin position="74"/>
        <end position="183"/>
    </location>
</feature>
<sequence length="192" mass="20771">MKVYINPGHDLEYDSGAIHTDGNGDVDLRECDVAARIGALAKQYLEAAGCQVRMLQSDNLCNDSEYSDRPVAVCDDANGWGADVFVSIHCNACAGHDARGTETWCFAEGTDGARLAEKIQAQMVASINTTDRGVKVMPGLMVLKHTDMPACLVETAFIDNDADAELLRTGYDDFARAIARGVTDYQQTKMGQ</sequence>
<reference evidence="3 4" key="1">
    <citation type="submission" date="2019-08" db="EMBL/GenBank/DDBJ databases">
        <title>In-depth cultivation of the pig gut microbiome towards novel bacterial diversity and tailored functional studies.</title>
        <authorList>
            <person name="Wylensek D."/>
            <person name="Hitch T.C.A."/>
            <person name="Clavel T."/>
        </authorList>
    </citation>
    <scope>NUCLEOTIDE SEQUENCE [LARGE SCALE GENOMIC DNA]</scope>
    <source>
        <strain evidence="3 4">WCA-389-WT-5B</strain>
    </source>
</reference>
<dbReference type="Gene3D" id="3.40.630.40">
    <property type="entry name" value="Zn-dependent exopeptidases"/>
    <property type="match status" value="1"/>
</dbReference>
<dbReference type="CDD" id="cd02696">
    <property type="entry name" value="MurNAc-LAA"/>
    <property type="match status" value="1"/>
</dbReference>
<evidence type="ECO:0000256" key="1">
    <source>
        <dbReference type="ARBA" id="ARBA00022801"/>
    </source>
</evidence>
<organism evidence="3 4">
    <name type="scientific">Acidaminococcus fermentans</name>
    <dbReference type="NCBI Taxonomy" id="905"/>
    <lineage>
        <taxon>Bacteria</taxon>
        <taxon>Bacillati</taxon>
        <taxon>Bacillota</taxon>
        <taxon>Negativicutes</taxon>
        <taxon>Acidaminococcales</taxon>
        <taxon>Acidaminococcaceae</taxon>
        <taxon>Acidaminococcus</taxon>
    </lineage>
</organism>
<dbReference type="SMART" id="SM00646">
    <property type="entry name" value="Ami_3"/>
    <property type="match status" value="1"/>
</dbReference>